<keyword evidence="2" id="KW-0326">Glycosidase</keyword>
<dbReference type="HOGENOM" id="CLU_036838_2_2_9"/>
<dbReference type="Proteomes" id="UP000013750">
    <property type="component" value="Unassembled WGS sequence"/>
</dbReference>
<organism evidence="4 6">
    <name type="scientific">Enterococcus gilvus ATCC BAA-350</name>
    <dbReference type="NCBI Taxonomy" id="1158614"/>
    <lineage>
        <taxon>Bacteria</taxon>
        <taxon>Bacillati</taxon>
        <taxon>Bacillota</taxon>
        <taxon>Bacilli</taxon>
        <taxon>Lactobacillales</taxon>
        <taxon>Enterococcaceae</taxon>
        <taxon>Enterococcus</taxon>
    </lineage>
</organism>
<evidence type="ECO:0000313" key="6">
    <source>
        <dbReference type="Proteomes" id="UP000013750"/>
    </source>
</evidence>
<dbReference type="GO" id="GO:0005829">
    <property type="term" value="C:cytosol"/>
    <property type="evidence" value="ECO:0007669"/>
    <property type="project" value="TreeGrafter"/>
</dbReference>
<dbReference type="GO" id="GO:0006152">
    <property type="term" value="P:purine nucleoside catabolic process"/>
    <property type="evidence" value="ECO:0007669"/>
    <property type="project" value="TreeGrafter"/>
</dbReference>
<evidence type="ECO:0000313" key="4">
    <source>
        <dbReference type="EMBL" id="EOI53657.1"/>
    </source>
</evidence>
<dbReference type="CDD" id="cd02651">
    <property type="entry name" value="nuc_hydro_IU_UC_XIUA"/>
    <property type="match status" value="1"/>
</dbReference>
<keyword evidence="7" id="KW-1185">Reference proteome</keyword>
<dbReference type="SUPFAM" id="SSF53590">
    <property type="entry name" value="Nucleoside hydrolase"/>
    <property type="match status" value="1"/>
</dbReference>
<comment type="caution">
    <text evidence="4">The sequence shown here is derived from an EMBL/GenBank/DDBJ whole genome shotgun (WGS) entry which is preliminary data.</text>
</comment>
<evidence type="ECO:0000256" key="2">
    <source>
        <dbReference type="ARBA" id="ARBA00023295"/>
    </source>
</evidence>
<dbReference type="eggNOG" id="COG1957">
    <property type="taxonomic scope" value="Bacteria"/>
</dbReference>
<dbReference type="InterPro" id="IPR023186">
    <property type="entry name" value="IUNH"/>
</dbReference>
<reference evidence="4 6" key="1">
    <citation type="submission" date="2013-02" db="EMBL/GenBank/DDBJ databases">
        <title>The Genome Sequence of Enterococcus gilvus ATCC BAA-350.</title>
        <authorList>
            <consortium name="The Broad Institute Genome Sequencing Platform"/>
            <consortium name="The Broad Institute Genome Sequencing Center for Infectious Disease"/>
            <person name="Earl A.M."/>
            <person name="Gilmore M.S."/>
            <person name="Lebreton F."/>
            <person name="Walker B."/>
            <person name="Young S.K."/>
            <person name="Zeng Q."/>
            <person name="Gargeya S."/>
            <person name="Fitzgerald M."/>
            <person name="Haas B."/>
            <person name="Abouelleil A."/>
            <person name="Alvarado L."/>
            <person name="Arachchi H.M."/>
            <person name="Berlin A.M."/>
            <person name="Chapman S.B."/>
            <person name="Dewar J."/>
            <person name="Goldberg J."/>
            <person name="Griggs A."/>
            <person name="Gujja S."/>
            <person name="Hansen M."/>
            <person name="Howarth C."/>
            <person name="Imamovic A."/>
            <person name="Larimer J."/>
            <person name="McCowan C."/>
            <person name="Murphy C."/>
            <person name="Neiman D."/>
            <person name="Pearson M."/>
            <person name="Priest M."/>
            <person name="Roberts A."/>
            <person name="Saif S."/>
            <person name="Shea T."/>
            <person name="Sisk P."/>
            <person name="Sykes S."/>
            <person name="Wortman J."/>
            <person name="Nusbaum C."/>
            <person name="Birren B."/>
        </authorList>
    </citation>
    <scope>NUCLEOTIDE SEQUENCE [LARGE SCALE GENOMIC DNA]</scope>
    <source>
        <strain evidence="4 6">ATCC BAA-350</strain>
    </source>
</reference>
<accession>R2XUL0</accession>
<evidence type="ECO:0000313" key="5">
    <source>
        <dbReference type="EMBL" id="EOW81068.1"/>
    </source>
</evidence>
<dbReference type="PANTHER" id="PTHR12304">
    <property type="entry name" value="INOSINE-URIDINE PREFERRING NUCLEOSIDE HYDROLASE"/>
    <property type="match status" value="1"/>
</dbReference>
<dbReference type="PATRIC" id="fig|1158614.3.peg.3593"/>
<feature type="domain" description="Inosine/uridine-preferring nucleoside hydrolase" evidence="3">
    <location>
        <begin position="6"/>
        <end position="294"/>
    </location>
</feature>
<dbReference type="Pfam" id="PF01156">
    <property type="entry name" value="IU_nuc_hydro"/>
    <property type="match status" value="1"/>
</dbReference>
<protein>
    <recommendedName>
        <fullName evidence="3">Inosine/uridine-preferring nucleoside hydrolase domain-containing protein</fullName>
    </recommendedName>
</protein>
<dbReference type="InterPro" id="IPR001910">
    <property type="entry name" value="Inosine/uridine_hydrolase_dom"/>
</dbReference>
<evidence type="ECO:0000259" key="3">
    <source>
        <dbReference type="Pfam" id="PF01156"/>
    </source>
</evidence>
<name>R2XUL0_9ENTE</name>
<dbReference type="PANTHER" id="PTHR12304:SF15">
    <property type="entry name" value="NON-SPECIFIC RIBONUCLEOSIDE HYDROLASE RIHC"/>
    <property type="match status" value="1"/>
</dbReference>
<keyword evidence="1" id="KW-0378">Hydrolase</keyword>
<reference evidence="5 7" key="2">
    <citation type="submission" date="2013-03" db="EMBL/GenBank/DDBJ databases">
        <title>The Genome Sequence of Enterococcus gilvus ATCC BAA-350 (PacBio/Illumina hybrid assembly).</title>
        <authorList>
            <consortium name="The Broad Institute Genomics Platform"/>
            <consortium name="The Broad Institute Genome Sequencing Center for Infectious Disease"/>
            <person name="Earl A."/>
            <person name="Russ C."/>
            <person name="Gilmore M."/>
            <person name="Surin D."/>
            <person name="Walker B."/>
            <person name="Young S."/>
            <person name="Zeng Q."/>
            <person name="Gargeya S."/>
            <person name="Fitzgerald M."/>
            <person name="Haas B."/>
            <person name="Abouelleil A."/>
            <person name="Allen A.W."/>
            <person name="Alvarado L."/>
            <person name="Arachchi H.M."/>
            <person name="Berlin A.M."/>
            <person name="Chapman S.B."/>
            <person name="Gainer-Dewar J."/>
            <person name="Goldberg J."/>
            <person name="Griggs A."/>
            <person name="Gujja S."/>
            <person name="Hansen M."/>
            <person name="Howarth C."/>
            <person name="Imamovic A."/>
            <person name="Ireland A."/>
            <person name="Larimer J."/>
            <person name="McCowan C."/>
            <person name="Murphy C."/>
            <person name="Pearson M."/>
            <person name="Poon T.W."/>
            <person name="Priest M."/>
            <person name="Roberts A."/>
            <person name="Saif S."/>
            <person name="Shea T."/>
            <person name="Sisk P."/>
            <person name="Sykes S."/>
            <person name="Wortman J."/>
            <person name="Nusbaum C."/>
            <person name="Birren B."/>
        </authorList>
    </citation>
    <scope>NUCLEOTIDE SEQUENCE [LARGE SCALE GENOMIC DNA]</scope>
    <source>
        <strain evidence="5 7">ATCC BAA-350</strain>
    </source>
</reference>
<dbReference type="EMBL" id="ASWH01000001">
    <property type="protein sequence ID" value="EOW81068.1"/>
    <property type="molecule type" value="Genomic_DNA"/>
</dbReference>
<dbReference type="Gene3D" id="3.90.245.10">
    <property type="entry name" value="Ribonucleoside hydrolase-like"/>
    <property type="match status" value="1"/>
</dbReference>
<evidence type="ECO:0000256" key="1">
    <source>
        <dbReference type="ARBA" id="ARBA00022801"/>
    </source>
</evidence>
<evidence type="ECO:0000313" key="7">
    <source>
        <dbReference type="Proteomes" id="UP000014160"/>
    </source>
</evidence>
<dbReference type="Proteomes" id="UP000014160">
    <property type="component" value="Unassembled WGS sequence"/>
</dbReference>
<dbReference type="EMBL" id="AJDQ01000012">
    <property type="protein sequence ID" value="EOI53657.1"/>
    <property type="molecule type" value="Genomic_DNA"/>
</dbReference>
<dbReference type="AlphaFoldDB" id="R2XUL0"/>
<proteinExistence type="predicted"/>
<dbReference type="RefSeq" id="WP_010781953.1">
    <property type="nucleotide sequence ID" value="NZ_ASWH01000001.1"/>
</dbReference>
<dbReference type="InterPro" id="IPR036452">
    <property type="entry name" value="Ribo_hydro-like"/>
</dbReference>
<dbReference type="OrthoDB" id="9797882at2"/>
<dbReference type="GO" id="GO:0008477">
    <property type="term" value="F:purine nucleosidase activity"/>
    <property type="evidence" value="ECO:0007669"/>
    <property type="project" value="TreeGrafter"/>
</dbReference>
<sequence>MTRRPLIISTDPGIDDAVAIALALFSDELEIKLICPIFGNVSLAHTKANTEKLLTLYKKAPKVVVGSDRPLLREAIDASEIHGESGMDGYNFPPATVFAEDSLTAVAAMHEVVRQEEKTTLVGIGPLTDIALFLHLYPEDLAKIDRIVVMGGSLGRGNYGVLSEFNFAADPEAAKIVFNSGVPIQVAPLEVGDQAKILPEITNKVRSFGEIGEMVYQLFTKYRSGSYQEGLNMYDALAIALIVRPDMFELTSTRVEIETVPSLTYGASLIDLEGYLQLPANAEVALSVEPKQFEEWFVDTFAKIKESSSR</sequence>
<gene>
    <name evidence="5" type="ORF">I592_00353</name>
    <name evidence="4" type="ORF">UKC_03609</name>
</gene>